<keyword evidence="5" id="KW-0732">Signal</keyword>
<dbReference type="AlphaFoldDB" id="A0A853KW37"/>
<accession>A0A853KW37</accession>
<keyword evidence="4" id="KW-0479">Metal-binding</keyword>
<evidence type="ECO:0000256" key="4">
    <source>
        <dbReference type="ARBA" id="ARBA00022723"/>
    </source>
</evidence>
<dbReference type="GO" id="GO:0016756">
    <property type="term" value="F:glutathione gamma-glutamylcysteinyltransferase activity"/>
    <property type="evidence" value="ECO:0007669"/>
    <property type="project" value="UniProtKB-EC"/>
</dbReference>
<dbReference type="EMBL" id="JPVZ01000011">
    <property type="protein sequence ID" value="OAZ08103.1"/>
    <property type="molecule type" value="Genomic_DNA"/>
</dbReference>
<gene>
    <name evidence="7" type="ORF">TH4_18835</name>
</gene>
<protein>
    <recommendedName>
        <fullName evidence="1">glutathione gamma-glutamylcysteinyltransferase</fullName>
        <ecNumber evidence="1">2.3.2.15</ecNumber>
    </recommendedName>
</protein>
<dbReference type="InterPro" id="IPR038765">
    <property type="entry name" value="Papain-like_cys_pep_sf"/>
</dbReference>
<evidence type="ECO:0000256" key="3">
    <source>
        <dbReference type="ARBA" id="ARBA00022679"/>
    </source>
</evidence>
<dbReference type="Pfam" id="PF05023">
    <property type="entry name" value="Phytochelatin"/>
    <property type="match status" value="1"/>
</dbReference>
<dbReference type="GO" id="GO:0046872">
    <property type="term" value="F:metal ion binding"/>
    <property type="evidence" value="ECO:0007669"/>
    <property type="project" value="UniProtKB-KW"/>
</dbReference>
<dbReference type="SUPFAM" id="SSF54001">
    <property type="entry name" value="Cysteine proteinases"/>
    <property type="match status" value="1"/>
</dbReference>
<evidence type="ECO:0000259" key="6">
    <source>
        <dbReference type="PROSITE" id="PS51443"/>
    </source>
</evidence>
<dbReference type="Proteomes" id="UP000094009">
    <property type="component" value="Unassembled WGS sequence"/>
</dbReference>
<proteinExistence type="predicted"/>
<dbReference type="InterPro" id="IPR040409">
    <property type="entry name" value="PCS-like"/>
</dbReference>
<name>A0A853KW37_9PROT</name>
<sequence length="231" mass="25760">MKRLMLPALAGLMMAAPMMHASADELIYLTDDKGTEIFMDAEFTGPYFELASYLESEHILTFCGPASIAATMNSLGVERPQPYRLYPWGLFTQETVFTPENQKVKSYAMVEHDGLILSQIATFFENLGVKAKYHHANNFDEAWLRDTIKAALADPDKRLVANYSRKPIGQVGDGHVSPIAAYDEDTDRVLVLDVAKYKYPPVWMTIEDLRTAMATIDSGSNKARGLVVVSK</sequence>
<dbReference type="InterPro" id="IPR007719">
    <property type="entry name" value="PCS_N"/>
</dbReference>
<dbReference type="EC" id="2.3.2.15" evidence="1"/>
<dbReference type="GO" id="GO:0046938">
    <property type="term" value="P:phytochelatin biosynthetic process"/>
    <property type="evidence" value="ECO:0007669"/>
    <property type="project" value="InterPro"/>
</dbReference>
<dbReference type="PANTHER" id="PTHR33447">
    <property type="entry name" value="GLUTATHIONE GAMMA-GLUTAMYLCYSTEINYLTRANSFERASE"/>
    <property type="match status" value="1"/>
</dbReference>
<evidence type="ECO:0000313" key="7">
    <source>
        <dbReference type="EMBL" id="OAZ08103.1"/>
    </source>
</evidence>
<reference evidence="7 8" key="1">
    <citation type="submission" date="2014-07" db="EMBL/GenBank/DDBJ databases">
        <title>Draft genome sequence of Thalassospira tepidiphila 1-1B.</title>
        <authorList>
            <person name="Lai Q."/>
            <person name="Shao Z."/>
        </authorList>
    </citation>
    <scope>NUCLEOTIDE SEQUENCE [LARGE SCALE GENOMIC DNA]</scope>
    <source>
        <strain evidence="7 8">MCCC 1A03514</strain>
    </source>
</reference>
<evidence type="ECO:0000256" key="1">
    <source>
        <dbReference type="ARBA" id="ARBA00012468"/>
    </source>
</evidence>
<dbReference type="InterPro" id="IPR038156">
    <property type="entry name" value="PCS_N_sf"/>
</dbReference>
<dbReference type="PROSITE" id="PS51443">
    <property type="entry name" value="PCS"/>
    <property type="match status" value="1"/>
</dbReference>
<feature type="signal peptide" evidence="5">
    <location>
        <begin position="1"/>
        <end position="23"/>
    </location>
</feature>
<comment type="caution">
    <text evidence="7">The sequence shown here is derived from an EMBL/GenBank/DDBJ whole genome shotgun (WGS) entry which is preliminary data.</text>
</comment>
<dbReference type="Gene3D" id="3.90.70.30">
    <property type="entry name" value="Phytochelatin synthase, N-terminal domain"/>
    <property type="match status" value="1"/>
</dbReference>
<keyword evidence="3 7" id="KW-0808">Transferase</keyword>
<organism evidence="7 8">
    <name type="scientific">Thalassospira tepidiphila MCCC 1A03514</name>
    <dbReference type="NCBI Taxonomy" id="1177930"/>
    <lineage>
        <taxon>Bacteria</taxon>
        <taxon>Pseudomonadati</taxon>
        <taxon>Pseudomonadota</taxon>
        <taxon>Alphaproteobacteria</taxon>
        <taxon>Rhodospirillales</taxon>
        <taxon>Thalassospiraceae</taxon>
        <taxon>Thalassospira</taxon>
    </lineage>
</organism>
<evidence type="ECO:0000313" key="8">
    <source>
        <dbReference type="Proteomes" id="UP000094009"/>
    </source>
</evidence>
<dbReference type="RefSeq" id="WP_064782259.1">
    <property type="nucleotide sequence ID" value="NZ_JPVZ01000011.1"/>
</dbReference>
<feature type="domain" description="Peptidase C83" evidence="6">
    <location>
        <begin position="6"/>
        <end position="231"/>
    </location>
</feature>
<dbReference type="PANTHER" id="PTHR33447:SF20">
    <property type="entry name" value="GLUTATHIONE GAMMA-GLUTAMYLCYSTEINYLTRANSFERASE"/>
    <property type="match status" value="1"/>
</dbReference>
<dbReference type="GO" id="GO:0010038">
    <property type="term" value="P:response to metal ion"/>
    <property type="evidence" value="ECO:0007669"/>
    <property type="project" value="InterPro"/>
</dbReference>
<evidence type="ECO:0000256" key="5">
    <source>
        <dbReference type="SAM" id="SignalP"/>
    </source>
</evidence>
<keyword evidence="2" id="KW-0104">Cadmium</keyword>
<evidence type="ECO:0000256" key="2">
    <source>
        <dbReference type="ARBA" id="ARBA00022539"/>
    </source>
</evidence>
<feature type="chain" id="PRO_5032864558" description="glutathione gamma-glutamylcysteinyltransferase" evidence="5">
    <location>
        <begin position="24"/>
        <end position="231"/>
    </location>
</feature>